<feature type="domain" description="Histidine kinase/HSP90-like ATPase" evidence="2">
    <location>
        <begin position="18"/>
        <end position="123"/>
    </location>
</feature>
<evidence type="ECO:0000259" key="2">
    <source>
        <dbReference type="Pfam" id="PF13581"/>
    </source>
</evidence>
<dbReference type="GO" id="GO:0004674">
    <property type="term" value="F:protein serine/threonine kinase activity"/>
    <property type="evidence" value="ECO:0007669"/>
    <property type="project" value="UniProtKB-KW"/>
</dbReference>
<dbReference type="SUPFAM" id="SSF55874">
    <property type="entry name" value="ATPase domain of HSP90 chaperone/DNA topoisomerase II/histidine kinase"/>
    <property type="match status" value="1"/>
</dbReference>
<dbReference type="AlphaFoldDB" id="A0A9W6IBH3"/>
<dbReference type="PANTHER" id="PTHR35526">
    <property type="entry name" value="ANTI-SIGMA-F FACTOR RSBW-RELATED"/>
    <property type="match status" value="1"/>
</dbReference>
<reference evidence="3" key="1">
    <citation type="journal article" date="2014" name="Int. J. Syst. Evol. Microbiol.">
        <title>Complete genome sequence of Corynebacterium casei LMG S-19264T (=DSM 44701T), isolated from a smear-ripened cheese.</title>
        <authorList>
            <consortium name="US DOE Joint Genome Institute (JGI-PGF)"/>
            <person name="Walter F."/>
            <person name="Albersmeier A."/>
            <person name="Kalinowski J."/>
            <person name="Ruckert C."/>
        </authorList>
    </citation>
    <scope>NUCLEOTIDE SEQUENCE</scope>
    <source>
        <strain evidence="3">VKM Ac-2007</strain>
    </source>
</reference>
<evidence type="ECO:0000256" key="1">
    <source>
        <dbReference type="ARBA" id="ARBA00022527"/>
    </source>
</evidence>
<dbReference type="CDD" id="cd16936">
    <property type="entry name" value="HATPase_RsbW-like"/>
    <property type="match status" value="1"/>
</dbReference>
<accession>A0A9W6IBH3</accession>
<keyword evidence="1" id="KW-0723">Serine/threonine-protein kinase</keyword>
<dbReference type="PANTHER" id="PTHR35526:SF3">
    <property type="entry name" value="ANTI-SIGMA-F FACTOR RSBW"/>
    <property type="match status" value="1"/>
</dbReference>
<dbReference type="Gene3D" id="3.30.565.10">
    <property type="entry name" value="Histidine kinase-like ATPase, C-terminal domain"/>
    <property type="match status" value="1"/>
</dbReference>
<dbReference type="RefSeq" id="WP_271223555.1">
    <property type="nucleotide sequence ID" value="NZ_BAAAVD010000034.1"/>
</dbReference>
<gene>
    <name evidence="3" type="ORF">GCM10017600_87500</name>
</gene>
<comment type="caution">
    <text evidence="3">The sequence shown here is derived from an EMBL/GenBank/DDBJ whole genome shotgun (WGS) entry which is preliminary data.</text>
</comment>
<keyword evidence="4" id="KW-1185">Reference proteome</keyword>
<organism evidence="3 4">
    <name type="scientific">Streptosporangium carneum</name>
    <dbReference type="NCBI Taxonomy" id="47481"/>
    <lineage>
        <taxon>Bacteria</taxon>
        <taxon>Bacillati</taxon>
        <taxon>Actinomycetota</taxon>
        <taxon>Actinomycetes</taxon>
        <taxon>Streptosporangiales</taxon>
        <taxon>Streptosporangiaceae</taxon>
        <taxon>Streptosporangium</taxon>
    </lineage>
</organism>
<reference evidence="3" key="2">
    <citation type="submission" date="2023-01" db="EMBL/GenBank/DDBJ databases">
        <authorList>
            <person name="Sun Q."/>
            <person name="Evtushenko L."/>
        </authorList>
    </citation>
    <scope>NUCLEOTIDE SEQUENCE</scope>
    <source>
        <strain evidence="3">VKM Ac-2007</strain>
    </source>
</reference>
<dbReference type="Proteomes" id="UP001143474">
    <property type="component" value="Unassembled WGS sequence"/>
</dbReference>
<sequence length="163" mass="17885">MSAHEACWHLHAEPFAPGEARHQVVEHLTRWGYQLEPAIDEALRLVTSELVTNAVVHAGKGKITVTLRAEGPEVYVEVQDGSMNEPCVHRSADDEENGRGLFLVEMLSSSWGSEPVHDGKKVWALMPLTGQLDKAASRPLLGDLARMVCLGRLFLLVCLLPVA</sequence>
<evidence type="ECO:0000313" key="3">
    <source>
        <dbReference type="EMBL" id="GLK15337.1"/>
    </source>
</evidence>
<dbReference type="InterPro" id="IPR050267">
    <property type="entry name" value="Anti-sigma-factor_SerPK"/>
</dbReference>
<dbReference type="InterPro" id="IPR036890">
    <property type="entry name" value="HATPase_C_sf"/>
</dbReference>
<proteinExistence type="predicted"/>
<evidence type="ECO:0000313" key="4">
    <source>
        <dbReference type="Proteomes" id="UP001143474"/>
    </source>
</evidence>
<dbReference type="EMBL" id="BSEV01000049">
    <property type="protein sequence ID" value="GLK15337.1"/>
    <property type="molecule type" value="Genomic_DNA"/>
</dbReference>
<keyword evidence="1" id="KW-0418">Kinase</keyword>
<protein>
    <recommendedName>
        <fullName evidence="2">Histidine kinase/HSP90-like ATPase domain-containing protein</fullName>
    </recommendedName>
</protein>
<name>A0A9W6IBH3_9ACTN</name>
<keyword evidence="1" id="KW-0808">Transferase</keyword>
<dbReference type="Pfam" id="PF13581">
    <property type="entry name" value="HATPase_c_2"/>
    <property type="match status" value="1"/>
</dbReference>
<dbReference type="InterPro" id="IPR003594">
    <property type="entry name" value="HATPase_dom"/>
</dbReference>